<sequence length="486" mass="52972">MKHRTFFFLPYWLLGCLLLVFSCNKEAEPIPPDDEDLPVRIDEEAYAFKGAEGFGRITTGGRGGQVIYVTNLNDSGVGSLRSAITISGARYILFKVSGNISLSSPLVISNGNVTIAGQTAPGDGITIQNHPVTINADNVIIRYLRFRMGDGGAAEADALGGRYKKNIIIDHCSMSWSTDECSSFYGNENFTMQWCIISESLRNSIHEKGLHGYGGIWGGKNASFHHNLLAHHDNRNPRFDHPGVYSSLTSSQALRGVVDFRNNVIYNWKTDAIYGGEAGTFNVVANYFKPGPATANPRRFLHAYTQSATGAPIYGYGSFFVADNVIDGQLDITNDNRIGIVAKNGNATDKNNMLLTSQLTLLPFSNAHTAYQAYEKILLYAGASFKRDAVDSRIVSDVTNKTFFANGSNGSLLGMIDSQQDVGGWSALASTEAPLDSDSDGMPDSWEIEMKLDPNISNASLKQLSTGYDNLEVYLNSIVKSITDNQ</sequence>
<evidence type="ECO:0000256" key="3">
    <source>
        <dbReference type="SAM" id="SignalP"/>
    </source>
</evidence>
<dbReference type="RefSeq" id="WP_127120730.1">
    <property type="nucleotide sequence ID" value="NZ_BHXQ01000001.1"/>
</dbReference>
<evidence type="ECO:0000313" key="4">
    <source>
        <dbReference type="EMBL" id="GCC50074.1"/>
    </source>
</evidence>
<keyword evidence="1" id="KW-0479">Metal-binding</keyword>
<evidence type="ECO:0000313" key="5">
    <source>
        <dbReference type="Proteomes" id="UP000288227"/>
    </source>
</evidence>
<dbReference type="GO" id="GO:0016829">
    <property type="term" value="F:lyase activity"/>
    <property type="evidence" value="ECO:0007669"/>
    <property type="project" value="UniProtKB-KW"/>
</dbReference>
<dbReference type="OrthoDB" id="9803616at2"/>
<name>A0A401U534_9BACT</name>
<dbReference type="Proteomes" id="UP000288227">
    <property type="component" value="Unassembled WGS sequence"/>
</dbReference>
<comment type="caution">
    <text evidence="4">The sequence shown here is derived from an EMBL/GenBank/DDBJ whole genome shotgun (WGS) entry which is preliminary data.</text>
</comment>
<protein>
    <submittedName>
        <fullName evidence="4">Pectate lyase</fullName>
    </submittedName>
</protein>
<feature type="signal peptide" evidence="3">
    <location>
        <begin position="1"/>
        <end position="27"/>
    </location>
</feature>
<dbReference type="InterPro" id="IPR011050">
    <property type="entry name" value="Pectin_lyase_fold/virulence"/>
</dbReference>
<organism evidence="4 5">
    <name type="scientific">Chryseotalea sanaruensis</name>
    <dbReference type="NCBI Taxonomy" id="2482724"/>
    <lineage>
        <taxon>Bacteria</taxon>
        <taxon>Pseudomonadati</taxon>
        <taxon>Bacteroidota</taxon>
        <taxon>Cytophagia</taxon>
        <taxon>Cytophagales</taxon>
        <taxon>Chryseotaleaceae</taxon>
        <taxon>Chryseotalea</taxon>
    </lineage>
</organism>
<reference evidence="4 5" key="1">
    <citation type="submission" date="2018-11" db="EMBL/GenBank/DDBJ databases">
        <title>Chryseotalea sanarue gen. nov., sp., nov., a member of the family Cytophagaceae, isolated from a brackish lake in Hamamatsu Japan.</title>
        <authorList>
            <person name="Maejima Y."/>
            <person name="Iino T."/>
            <person name="Muraguchi Y."/>
            <person name="Fukuda K."/>
            <person name="Ohkuma M."/>
            <person name="Moriuchi R."/>
            <person name="Dohra H."/>
            <person name="Kimbara K."/>
            <person name="Shintani M."/>
        </authorList>
    </citation>
    <scope>NUCLEOTIDE SEQUENCE [LARGE SCALE GENOMIC DNA]</scope>
    <source>
        <strain evidence="4 5">Ys</strain>
    </source>
</reference>
<keyword evidence="4" id="KW-0456">Lyase</keyword>
<accession>A0A401U534</accession>
<dbReference type="EMBL" id="BHXQ01000001">
    <property type="protein sequence ID" value="GCC50074.1"/>
    <property type="molecule type" value="Genomic_DNA"/>
</dbReference>
<dbReference type="SUPFAM" id="SSF51126">
    <property type="entry name" value="Pectin lyase-like"/>
    <property type="match status" value="1"/>
</dbReference>
<keyword evidence="2" id="KW-0325">Glycoprotein</keyword>
<dbReference type="PANTHER" id="PTHR42970:SF1">
    <property type="entry name" value="PECTATE LYASE C-RELATED"/>
    <property type="match status" value="1"/>
</dbReference>
<keyword evidence="3" id="KW-0732">Signal</keyword>
<dbReference type="GO" id="GO:0046872">
    <property type="term" value="F:metal ion binding"/>
    <property type="evidence" value="ECO:0007669"/>
    <property type="project" value="UniProtKB-KW"/>
</dbReference>
<dbReference type="InterPro" id="IPR052063">
    <property type="entry name" value="Polysaccharide_Lyase_1"/>
</dbReference>
<gene>
    <name evidence="4" type="ORF">SanaruYs_02890</name>
</gene>
<dbReference type="Gene3D" id="2.160.20.10">
    <property type="entry name" value="Single-stranded right-handed beta-helix, Pectin lyase-like"/>
    <property type="match status" value="1"/>
</dbReference>
<evidence type="ECO:0000256" key="1">
    <source>
        <dbReference type="ARBA" id="ARBA00022723"/>
    </source>
</evidence>
<dbReference type="AlphaFoldDB" id="A0A401U534"/>
<evidence type="ECO:0000256" key="2">
    <source>
        <dbReference type="ARBA" id="ARBA00023180"/>
    </source>
</evidence>
<dbReference type="PANTHER" id="PTHR42970">
    <property type="entry name" value="PECTATE LYASE C-RELATED"/>
    <property type="match status" value="1"/>
</dbReference>
<keyword evidence="5" id="KW-1185">Reference proteome</keyword>
<proteinExistence type="predicted"/>
<dbReference type="InterPro" id="IPR012334">
    <property type="entry name" value="Pectin_lyas_fold"/>
</dbReference>
<feature type="chain" id="PRO_5019582027" evidence="3">
    <location>
        <begin position="28"/>
        <end position="486"/>
    </location>
</feature>
<dbReference type="PROSITE" id="PS51257">
    <property type="entry name" value="PROKAR_LIPOPROTEIN"/>
    <property type="match status" value="1"/>
</dbReference>